<evidence type="ECO:0000313" key="10">
    <source>
        <dbReference type="EMBL" id="SFS61349.1"/>
    </source>
</evidence>
<comment type="subcellular location">
    <subcellularLocation>
        <location evidence="1">Cell membrane</location>
        <topology evidence="1">Multi-pass membrane protein</topology>
    </subcellularLocation>
</comment>
<dbReference type="PANTHER" id="PTHR34582:SF7">
    <property type="entry name" value="UPF0702 TRANSMEMBRANE PROTEIN YDFS"/>
    <property type="match status" value="1"/>
</dbReference>
<dbReference type="AlphaFoldDB" id="A0A1I6R9F2"/>
<evidence type="ECO:0000256" key="2">
    <source>
        <dbReference type="ARBA" id="ARBA00006448"/>
    </source>
</evidence>
<evidence type="ECO:0000256" key="6">
    <source>
        <dbReference type="ARBA" id="ARBA00023136"/>
    </source>
</evidence>
<dbReference type="OrthoDB" id="9778331at2"/>
<dbReference type="RefSeq" id="WP_091836125.1">
    <property type="nucleotide sequence ID" value="NZ_FPAA01000004.1"/>
</dbReference>
<keyword evidence="3" id="KW-1003">Cell membrane</keyword>
<dbReference type="Proteomes" id="UP000198660">
    <property type="component" value="Unassembled WGS sequence"/>
</dbReference>
<feature type="transmembrane region" description="Helical" evidence="7">
    <location>
        <begin position="32"/>
        <end position="52"/>
    </location>
</feature>
<organism evidence="10 11">
    <name type="scientific">Marininema halotolerans</name>
    <dbReference type="NCBI Taxonomy" id="1155944"/>
    <lineage>
        <taxon>Bacteria</taxon>
        <taxon>Bacillati</taxon>
        <taxon>Bacillota</taxon>
        <taxon>Bacilli</taxon>
        <taxon>Bacillales</taxon>
        <taxon>Thermoactinomycetaceae</taxon>
        <taxon>Marininema</taxon>
    </lineage>
</organism>
<dbReference type="InterPro" id="IPR023090">
    <property type="entry name" value="UPF0702_alpha/beta_dom_sf"/>
</dbReference>
<evidence type="ECO:0000256" key="1">
    <source>
        <dbReference type="ARBA" id="ARBA00004651"/>
    </source>
</evidence>
<evidence type="ECO:0000256" key="4">
    <source>
        <dbReference type="ARBA" id="ARBA00022692"/>
    </source>
</evidence>
<gene>
    <name evidence="10" type="ORF">SAMN05444972_104303</name>
</gene>
<evidence type="ECO:0000313" key="11">
    <source>
        <dbReference type="Proteomes" id="UP000198660"/>
    </source>
</evidence>
<comment type="similarity">
    <text evidence="2">Belongs to the UPF0702 family.</text>
</comment>
<evidence type="ECO:0000259" key="9">
    <source>
        <dbReference type="Pfam" id="PF20730"/>
    </source>
</evidence>
<dbReference type="InterPro" id="IPR007353">
    <property type="entry name" value="DUF421"/>
</dbReference>
<dbReference type="Pfam" id="PF04239">
    <property type="entry name" value="DUF421"/>
    <property type="match status" value="1"/>
</dbReference>
<dbReference type="PANTHER" id="PTHR34582">
    <property type="entry name" value="UPF0702 TRANSMEMBRANE PROTEIN YCAP"/>
    <property type="match status" value="1"/>
</dbReference>
<evidence type="ECO:0000259" key="8">
    <source>
        <dbReference type="Pfam" id="PF04239"/>
    </source>
</evidence>
<keyword evidence="5 7" id="KW-1133">Transmembrane helix</keyword>
<dbReference type="InterPro" id="IPR048454">
    <property type="entry name" value="YetF_N"/>
</dbReference>
<name>A0A1I6R9F2_9BACL</name>
<protein>
    <submittedName>
        <fullName evidence="10">Uncharacterized membrane protein YcaP, DUF421 family</fullName>
    </submittedName>
</protein>
<evidence type="ECO:0000256" key="7">
    <source>
        <dbReference type="SAM" id="Phobius"/>
    </source>
</evidence>
<evidence type="ECO:0000256" key="3">
    <source>
        <dbReference type="ARBA" id="ARBA00022475"/>
    </source>
</evidence>
<feature type="domain" description="YetF-like N-terminal transmembrane" evidence="9">
    <location>
        <begin position="4"/>
        <end position="78"/>
    </location>
</feature>
<feature type="domain" description="YetF C-terminal" evidence="8">
    <location>
        <begin position="81"/>
        <end position="213"/>
    </location>
</feature>
<dbReference type="EMBL" id="FPAA01000004">
    <property type="protein sequence ID" value="SFS61349.1"/>
    <property type="molecule type" value="Genomic_DNA"/>
</dbReference>
<dbReference type="Pfam" id="PF20730">
    <property type="entry name" value="YetF_N"/>
    <property type="match status" value="1"/>
</dbReference>
<feature type="transmembrane region" description="Helical" evidence="7">
    <location>
        <begin position="58"/>
        <end position="80"/>
    </location>
</feature>
<evidence type="ECO:0000256" key="5">
    <source>
        <dbReference type="ARBA" id="ARBA00022989"/>
    </source>
</evidence>
<dbReference type="GO" id="GO:0005886">
    <property type="term" value="C:plasma membrane"/>
    <property type="evidence" value="ECO:0007669"/>
    <property type="project" value="UniProtKB-SubCell"/>
</dbReference>
<keyword evidence="4 7" id="KW-0812">Transmembrane</keyword>
<keyword evidence="6 7" id="KW-0472">Membrane</keyword>
<reference evidence="11" key="1">
    <citation type="submission" date="2016-10" db="EMBL/GenBank/DDBJ databases">
        <authorList>
            <person name="Varghese N."/>
            <person name="Submissions S."/>
        </authorList>
    </citation>
    <scope>NUCLEOTIDE SEQUENCE [LARGE SCALE GENOMIC DNA]</scope>
    <source>
        <strain evidence="11">DSM 45789</strain>
    </source>
</reference>
<keyword evidence="11" id="KW-1185">Reference proteome</keyword>
<sequence>MELLHILTRTVISFMVLLIMARWLGKKQMSHLTFFNYITGITIGSVAANITLDPSIPFYSGLTSLVVWTALSVLMGYIGLKSWRARIILDGEPTIVIQHGQILEDAMAKIRLNMDDLSMLLREKDVHSIQDVDHAIFEPHGKLSVIKKIDMQNITKKDMHILTVQPNYVPTELIVDGEVVQKNLQELCLSQAWLDRQLQQHSLSLEEVFFAEIQSDGSLFIDKRGDKNSTCVTPKVGHP</sequence>
<proteinExistence type="inferred from homology"/>
<accession>A0A1I6R9F2</accession>
<feature type="transmembrane region" description="Helical" evidence="7">
    <location>
        <begin position="6"/>
        <end position="25"/>
    </location>
</feature>
<dbReference type="Gene3D" id="3.30.240.20">
    <property type="entry name" value="bsu07140 like domains"/>
    <property type="match status" value="2"/>
</dbReference>